<sequence length="103" mass="11783">MKGCIINQQQVTINKLEKKLQTTAKMKKWTFIGGAATASLVVMDFFTKETNALYLLSQVLLALFCFVYSYYLSHQHRIIKSDLDTIQATVNDETQDEVKNNVM</sequence>
<evidence type="ECO:0000313" key="3">
    <source>
        <dbReference type="Proteomes" id="UP000041595"/>
    </source>
</evidence>
<feature type="transmembrane region" description="Helical" evidence="1">
    <location>
        <begin position="52"/>
        <end position="71"/>
    </location>
</feature>
<proteinExistence type="predicted"/>
<feature type="transmembrane region" description="Helical" evidence="1">
    <location>
        <begin position="29"/>
        <end position="46"/>
    </location>
</feature>
<name>A0A0T9UX65_YERAL</name>
<organism evidence="2 3">
    <name type="scientific">Yersinia aldovae</name>
    <dbReference type="NCBI Taxonomy" id="29483"/>
    <lineage>
        <taxon>Bacteria</taxon>
        <taxon>Pseudomonadati</taxon>
        <taxon>Pseudomonadota</taxon>
        <taxon>Gammaproteobacteria</taxon>
        <taxon>Enterobacterales</taxon>
        <taxon>Yersiniaceae</taxon>
        <taxon>Yersinia</taxon>
    </lineage>
</organism>
<protein>
    <submittedName>
        <fullName evidence="2">Uncharacterized protein</fullName>
    </submittedName>
</protein>
<reference evidence="2 3" key="1">
    <citation type="submission" date="2015-03" db="EMBL/GenBank/DDBJ databases">
        <authorList>
            <person name="Murphy D."/>
        </authorList>
    </citation>
    <scope>NUCLEOTIDE SEQUENCE [LARGE SCALE GENOMIC DNA]</scope>
    <source>
        <strain evidence="2 3">IP06005</strain>
    </source>
</reference>
<dbReference type="Proteomes" id="UP000041595">
    <property type="component" value="Unassembled WGS sequence"/>
</dbReference>
<keyword evidence="1" id="KW-1133">Transmembrane helix</keyword>
<evidence type="ECO:0000313" key="2">
    <source>
        <dbReference type="EMBL" id="CNL79130.1"/>
    </source>
</evidence>
<keyword evidence="1" id="KW-0472">Membrane</keyword>
<dbReference type="EMBL" id="CQEJ01000037">
    <property type="protein sequence ID" value="CNL79130.1"/>
    <property type="molecule type" value="Genomic_DNA"/>
</dbReference>
<gene>
    <name evidence="2" type="ORF">ERS137965_03946</name>
</gene>
<accession>A0A0T9UX65</accession>
<dbReference type="AlphaFoldDB" id="A0A0T9UX65"/>
<keyword evidence="1" id="KW-0812">Transmembrane</keyword>
<evidence type="ECO:0000256" key="1">
    <source>
        <dbReference type="SAM" id="Phobius"/>
    </source>
</evidence>